<evidence type="ECO:0000313" key="2">
    <source>
        <dbReference type="Proteomes" id="UP000000852"/>
    </source>
</evidence>
<dbReference type="RefSeq" id="WP_015807644.1">
    <property type="nucleotide sequence ID" value="NC_013061.1"/>
</dbReference>
<keyword evidence="2" id="KW-1185">Reference proteome</keyword>
<gene>
    <name evidence="1" type="ordered locus">Phep_1822</name>
</gene>
<dbReference type="eggNOG" id="ENOG502ZP2D">
    <property type="taxonomic scope" value="Bacteria"/>
</dbReference>
<evidence type="ECO:0000313" key="1">
    <source>
        <dbReference type="EMBL" id="ACU04030.1"/>
    </source>
</evidence>
<proteinExistence type="predicted"/>
<accession>C6XVG4</accession>
<sequence>MNILPYIAALEKVLAELPEKGHLFTLREYALDDRILLHKMIFRFLDFSYAETVYLLKGLIIYQQRWGELNEIAKEGIREVSTVLMRRAREYQQSGDLVKAMELAFAILVTVEPEKDPEDLVYYAVVMDVVGFITELEKLF</sequence>
<dbReference type="STRING" id="485917.Phep_1822"/>
<dbReference type="HOGENOM" id="CLU_1833288_0_0_10"/>
<dbReference type="Proteomes" id="UP000000852">
    <property type="component" value="Chromosome"/>
</dbReference>
<reference evidence="1 2" key="1">
    <citation type="journal article" date="2009" name="Stand. Genomic Sci.">
        <title>Complete genome sequence of Pedobacter heparinus type strain (HIM 762-3).</title>
        <authorList>
            <person name="Han C."/>
            <person name="Spring S."/>
            <person name="Lapidus A."/>
            <person name="Del Rio T.G."/>
            <person name="Tice H."/>
            <person name="Copeland A."/>
            <person name="Cheng J.F."/>
            <person name="Lucas S."/>
            <person name="Chen F."/>
            <person name="Nolan M."/>
            <person name="Bruce D."/>
            <person name="Goodwin L."/>
            <person name="Pitluck S."/>
            <person name="Ivanova N."/>
            <person name="Mavromatis K."/>
            <person name="Mikhailova N."/>
            <person name="Pati A."/>
            <person name="Chen A."/>
            <person name="Palaniappan K."/>
            <person name="Land M."/>
            <person name="Hauser L."/>
            <person name="Chang Y.J."/>
            <person name="Jeffries C.C."/>
            <person name="Saunders E."/>
            <person name="Chertkov O."/>
            <person name="Brettin T."/>
            <person name="Goker M."/>
            <person name="Rohde M."/>
            <person name="Bristow J."/>
            <person name="Eisen J.A."/>
            <person name="Markowitz V."/>
            <person name="Hugenholtz P."/>
            <person name="Kyrpides N.C."/>
            <person name="Klenk H.P."/>
            <person name="Detter J.C."/>
        </authorList>
    </citation>
    <scope>NUCLEOTIDE SEQUENCE [LARGE SCALE GENOMIC DNA]</scope>
    <source>
        <strain evidence="2">ATCC 13125 / DSM 2366 / CIP 104194 / JCM 7457 / NBRC 12017 / NCIMB 9290 / NRRL B-14731 / HIM 762-3</strain>
    </source>
</reference>
<protein>
    <submittedName>
        <fullName evidence="1">Uncharacterized protein</fullName>
    </submittedName>
</protein>
<organism evidence="1 2">
    <name type="scientific">Pedobacter heparinus (strain ATCC 13125 / DSM 2366 / CIP 104194 / JCM 7457 / NBRC 12017 / NCIMB 9290 / NRRL B-14731 / HIM 762-3)</name>
    <dbReference type="NCBI Taxonomy" id="485917"/>
    <lineage>
        <taxon>Bacteria</taxon>
        <taxon>Pseudomonadati</taxon>
        <taxon>Bacteroidota</taxon>
        <taxon>Sphingobacteriia</taxon>
        <taxon>Sphingobacteriales</taxon>
        <taxon>Sphingobacteriaceae</taxon>
        <taxon>Pedobacter</taxon>
    </lineage>
</organism>
<dbReference type="AlphaFoldDB" id="C6XVG4"/>
<name>C6XVG4_PEDHD</name>
<dbReference type="KEGG" id="phe:Phep_1822"/>
<dbReference type="EMBL" id="CP001681">
    <property type="protein sequence ID" value="ACU04030.1"/>
    <property type="molecule type" value="Genomic_DNA"/>
</dbReference>